<organism evidence="1">
    <name type="scientific">marine metagenome</name>
    <dbReference type="NCBI Taxonomy" id="408172"/>
    <lineage>
        <taxon>unclassified sequences</taxon>
        <taxon>metagenomes</taxon>
        <taxon>ecological metagenomes</taxon>
    </lineage>
</organism>
<dbReference type="EMBL" id="UINC01001268">
    <property type="protein sequence ID" value="SUZ76181.1"/>
    <property type="molecule type" value="Genomic_DNA"/>
</dbReference>
<sequence>MGWSVNRPTGLTYHRRGLSTKGYTLLTPHGDTASYLIDIDGCVVHRWIFSHIKPGYGRLLDNGNLLMTGSDIDMPKPPKDEPTKAPPPLDRHVTRLGGYHTTLAEVDWDGNVVWEYINKYQHHDFYRFPNGNTMVPEWVELPEEFHRGVRGGRKMPRERLPRLLGDDLVEIDRAQNEVRRIHTWELLDPIRDPIFATARRWEWTHINSIDVNSEGDIVFSARHNDRVCVIDNKTGEIGFKYTETHGQHHATWVKDGNIQVFDNGDSSSRVIEIDPSNSEVVWDYQGVPSSQFFSGHISGATRLESGNVLICEGTSGRLFEVNRAHEVVWEWINPFVNNNSRGEATVSIYRAHRYPADYPALADKDLDPHRFGNLNRLNGLM</sequence>
<dbReference type="GO" id="GO:0004062">
    <property type="term" value="F:aryl sulfotransferase activity"/>
    <property type="evidence" value="ECO:0007669"/>
    <property type="project" value="InterPro"/>
</dbReference>
<reference evidence="1" key="1">
    <citation type="submission" date="2018-05" db="EMBL/GenBank/DDBJ databases">
        <authorList>
            <person name="Lanie J.A."/>
            <person name="Ng W.-L."/>
            <person name="Kazmierczak K.M."/>
            <person name="Andrzejewski T.M."/>
            <person name="Davidsen T.M."/>
            <person name="Wayne K.J."/>
            <person name="Tettelin H."/>
            <person name="Glass J.I."/>
            <person name="Rusch D."/>
            <person name="Podicherti R."/>
            <person name="Tsui H.-C.T."/>
            <person name="Winkler M.E."/>
        </authorList>
    </citation>
    <scope>NUCLEOTIDE SEQUENCE</scope>
</reference>
<name>A0A381QA29_9ZZZZ</name>
<evidence type="ECO:0000313" key="1">
    <source>
        <dbReference type="EMBL" id="SUZ76181.1"/>
    </source>
</evidence>
<dbReference type="InterPro" id="IPR015943">
    <property type="entry name" value="WD40/YVTN_repeat-like_dom_sf"/>
</dbReference>
<evidence type="ECO:0008006" key="2">
    <source>
        <dbReference type="Google" id="ProtNLM"/>
    </source>
</evidence>
<dbReference type="PANTHER" id="PTHR35340:SF5">
    <property type="entry name" value="ASST-DOMAIN-CONTAINING PROTEIN"/>
    <property type="match status" value="1"/>
</dbReference>
<dbReference type="Pfam" id="PF05935">
    <property type="entry name" value="Arylsulfotrans"/>
    <property type="match status" value="1"/>
</dbReference>
<gene>
    <name evidence="1" type="ORF">METZ01_LOCUS29035</name>
</gene>
<dbReference type="InterPro" id="IPR010262">
    <property type="entry name" value="Arylsulfotransferase_bact"/>
</dbReference>
<accession>A0A381QA29</accession>
<dbReference type="PANTHER" id="PTHR35340">
    <property type="entry name" value="PQQ ENZYME REPEAT PROTEIN-RELATED"/>
    <property type="match status" value="1"/>
</dbReference>
<dbReference type="Gene3D" id="2.130.10.10">
    <property type="entry name" value="YVTN repeat-like/Quinoprotein amine dehydrogenase"/>
    <property type="match status" value="1"/>
</dbReference>
<proteinExistence type="predicted"/>
<protein>
    <recommendedName>
        <fullName evidence="2">Arylsulfotransferase N-terminal domain-containing protein</fullName>
    </recommendedName>
</protein>
<dbReference type="SUPFAM" id="SSF101898">
    <property type="entry name" value="NHL repeat"/>
    <property type="match status" value="1"/>
</dbReference>
<dbReference type="InterPro" id="IPR053143">
    <property type="entry name" value="Arylsulfate_ST"/>
</dbReference>
<dbReference type="AlphaFoldDB" id="A0A381QA29"/>